<gene>
    <name evidence="2" type="ORF">Microterr_19060</name>
</gene>
<evidence type="ECO:0000313" key="2">
    <source>
        <dbReference type="EMBL" id="BDV31246.1"/>
    </source>
</evidence>
<keyword evidence="1" id="KW-0812">Transmembrane</keyword>
<name>A0ABM8E0D2_9MICO</name>
<protein>
    <submittedName>
        <fullName evidence="2">Membrane protein</fullName>
    </submittedName>
</protein>
<feature type="transmembrane region" description="Helical" evidence="1">
    <location>
        <begin position="74"/>
        <end position="94"/>
    </location>
</feature>
<proteinExistence type="predicted"/>
<sequence>MQAVGNILPFAIAVAFSGVPIMATILILLSPNRKRSGLPFLIGWLVGLFVVVVLSALAAQAVPTSRSPRQPDTVVGWIEIVLGLALIALTLFTLRRARRRKEMAIPKWLESAGSLGPWSALGLALVLNIRPKALLLAVAAGLTVRADASDLSDALIAIVVYTVIAGSTVAVPIVGTLLAPEKMEPRLVGTRTWLGRNGEALGSIIGIVIGVVIVGMGMARL</sequence>
<evidence type="ECO:0000313" key="3">
    <source>
        <dbReference type="Proteomes" id="UP001317779"/>
    </source>
</evidence>
<dbReference type="Pfam" id="PF11139">
    <property type="entry name" value="SfLAP"/>
    <property type="match status" value="1"/>
</dbReference>
<dbReference type="Proteomes" id="UP001317779">
    <property type="component" value="Chromosome"/>
</dbReference>
<keyword evidence="1" id="KW-0472">Membrane</keyword>
<accession>A0ABM8E0D2</accession>
<feature type="transmembrane region" description="Helical" evidence="1">
    <location>
        <begin position="115"/>
        <end position="142"/>
    </location>
</feature>
<dbReference type="EMBL" id="AP027141">
    <property type="protein sequence ID" value="BDV31246.1"/>
    <property type="molecule type" value="Genomic_DNA"/>
</dbReference>
<organism evidence="2 3">
    <name type="scientific">Microbacterium terricola</name>
    <dbReference type="NCBI Taxonomy" id="344163"/>
    <lineage>
        <taxon>Bacteria</taxon>
        <taxon>Bacillati</taxon>
        <taxon>Actinomycetota</taxon>
        <taxon>Actinomycetes</taxon>
        <taxon>Micrococcales</taxon>
        <taxon>Microbacteriaceae</taxon>
        <taxon>Microbacterium</taxon>
    </lineage>
</organism>
<feature type="transmembrane region" description="Helical" evidence="1">
    <location>
        <begin position="41"/>
        <end position="62"/>
    </location>
</feature>
<feature type="transmembrane region" description="Helical" evidence="1">
    <location>
        <begin position="154"/>
        <end position="179"/>
    </location>
</feature>
<dbReference type="RefSeq" id="WP_263798166.1">
    <property type="nucleotide sequence ID" value="NZ_AP027141.1"/>
</dbReference>
<keyword evidence="1" id="KW-1133">Transmembrane helix</keyword>
<reference evidence="2 3" key="1">
    <citation type="submission" date="2022-12" db="EMBL/GenBank/DDBJ databases">
        <title>Microbacterium terricola strain KV-448 chromosome, complete genome.</title>
        <authorList>
            <person name="Oshima T."/>
            <person name="Moriya T."/>
            <person name="Bessho Y."/>
        </authorList>
    </citation>
    <scope>NUCLEOTIDE SEQUENCE [LARGE SCALE GENOMIC DNA]</scope>
    <source>
        <strain evidence="2 3">KV-448</strain>
    </source>
</reference>
<feature type="transmembrane region" description="Helical" evidence="1">
    <location>
        <begin position="200"/>
        <end position="219"/>
    </location>
</feature>
<feature type="transmembrane region" description="Helical" evidence="1">
    <location>
        <begin position="6"/>
        <end position="29"/>
    </location>
</feature>
<dbReference type="InterPro" id="IPR021315">
    <property type="entry name" value="Gap/Sap"/>
</dbReference>
<evidence type="ECO:0000256" key="1">
    <source>
        <dbReference type="SAM" id="Phobius"/>
    </source>
</evidence>
<keyword evidence="3" id="KW-1185">Reference proteome</keyword>